<dbReference type="PANTHER" id="PTHR12215:SF10">
    <property type="entry name" value="L-AMINOADIPATE-SEMIALDEHYDE DEHYDROGENASE-PHOSPHOPANTETHEINYL TRANSFERASE"/>
    <property type="match status" value="1"/>
</dbReference>
<dbReference type="GO" id="GO:0019878">
    <property type="term" value="P:lysine biosynthetic process via aminoadipic acid"/>
    <property type="evidence" value="ECO:0007669"/>
    <property type="project" value="TreeGrafter"/>
</dbReference>
<protein>
    <submittedName>
        <fullName evidence="4">4'-phosphopantetheinyl transferase</fullName>
    </submittedName>
</protein>
<dbReference type="GO" id="GO:0008897">
    <property type="term" value="F:holo-[acyl-carrier-protein] synthase activity"/>
    <property type="evidence" value="ECO:0007669"/>
    <property type="project" value="InterPro"/>
</dbReference>
<dbReference type="GO" id="GO:0005829">
    <property type="term" value="C:cytosol"/>
    <property type="evidence" value="ECO:0007669"/>
    <property type="project" value="TreeGrafter"/>
</dbReference>
<keyword evidence="5" id="KW-1185">Reference proteome</keyword>
<proteinExistence type="inferred from homology"/>
<dbReference type="InterPro" id="IPR050559">
    <property type="entry name" value="P-Pant_transferase_sf"/>
</dbReference>
<dbReference type="Proteomes" id="UP000277858">
    <property type="component" value="Chromosome"/>
</dbReference>
<dbReference type="EMBL" id="LR134473">
    <property type="protein sequence ID" value="VEI03431.1"/>
    <property type="molecule type" value="Genomic_DNA"/>
</dbReference>
<dbReference type="AlphaFoldDB" id="A0A448NZQ0"/>
<dbReference type="STRING" id="1122997.GCA_000425285_00004"/>
<dbReference type="PANTHER" id="PTHR12215">
    <property type="entry name" value="PHOSPHOPANTETHEINE TRANSFERASE"/>
    <property type="match status" value="1"/>
</dbReference>
<dbReference type="SUPFAM" id="SSF56214">
    <property type="entry name" value="4'-phosphopantetheinyl transferase"/>
    <property type="match status" value="2"/>
</dbReference>
<organism evidence="4 5">
    <name type="scientific">Acidipropionibacterium jensenii</name>
    <dbReference type="NCBI Taxonomy" id="1749"/>
    <lineage>
        <taxon>Bacteria</taxon>
        <taxon>Bacillati</taxon>
        <taxon>Actinomycetota</taxon>
        <taxon>Actinomycetes</taxon>
        <taxon>Propionibacteriales</taxon>
        <taxon>Propionibacteriaceae</taxon>
        <taxon>Acidipropionibacterium</taxon>
    </lineage>
</organism>
<accession>A0A448NZQ0</accession>
<comment type="similarity">
    <text evidence="1">Belongs to the P-Pant transferase superfamily. Gsp/Sfp/HetI/AcpT family.</text>
</comment>
<feature type="domain" description="4'-phosphopantetheinyl transferase" evidence="3">
    <location>
        <begin position="117"/>
        <end position="193"/>
    </location>
</feature>
<dbReference type="GO" id="GO:0000287">
    <property type="term" value="F:magnesium ion binding"/>
    <property type="evidence" value="ECO:0007669"/>
    <property type="project" value="InterPro"/>
</dbReference>
<dbReference type="InterPro" id="IPR037143">
    <property type="entry name" value="4-PPantetheinyl_Trfase_dom_sf"/>
</dbReference>
<evidence type="ECO:0000256" key="1">
    <source>
        <dbReference type="ARBA" id="ARBA00010990"/>
    </source>
</evidence>
<evidence type="ECO:0000259" key="3">
    <source>
        <dbReference type="Pfam" id="PF01648"/>
    </source>
</evidence>
<sequence length="225" mass="24226">MNSLALHHASSGLQAVVAWAAVPNAATCREAESRLSGAELGLMRRLHRPQDQHRFVAARLLLADLAARQTGATASAIHLGEVPGGPGRAKPRLSVPGWDASISHDAGMVAAAVSPAPVGVDIQMTSCADRVRRLSEVFTEAELHWLAGHRSREDACLRWTAKEAILKARGTGFWEDPRDARNDSLHARANGVELVSLYPTPGYVLSLALLAPQVPRRPHREPPHP</sequence>
<evidence type="ECO:0000313" key="4">
    <source>
        <dbReference type="EMBL" id="VEI03431.1"/>
    </source>
</evidence>
<keyword evidence="2 4" id="KW-0808">Transferase</keyword>
<dbReference type="Gene3D" id="3.90.470.20">
    <property type="entry name" value="4'-phosphopantetheinyl transferase domain"/>
    <property type="match status" value="1"/>
</dbReference>
<gene>
    <name evidence="4" type="ORF">NCTC13652_01635</name>
</gene>
<evidence type="ECO:0000256" key="2">
    <source>
        <dbReference type="ARBA" id="ARBA00022679"/>
    </source>
</evidence>
<evidence type="ECO:0000313" key="5">
    <source>
        <dbReference type="Proteomes" id="UP000277858"/>
    </source>
</evidence>
<dbReference type="RefSeq" id="WP_028701935.1">
    <property type="nucleotide sequence ID" value="NZ_JAKDOF010000006.1"/>
</dbReference>
<dbReference type="InterPro" id="IPR008278">
    <property type="entry name" value="4-PPantetheinyl_Trfase_dom"/>
</dbReference>
<dbReference type="Pfam" id="PF01648">
    <property type="entry name" value="ACPS"/>
    <property type="match status" value="1"/>
</dbReference>
<reference evidence="4 5" key="1">
    <citation type="submission" date="2018-12" db="EMBL/GenBank/DDBJ databases">
        <authorList>
            <consortium name="Pathogen Informatics"/>
        </authorList>
    </citation>
    <scope>NUCLEOTIDE SEQUENCE [LARGE SCALE GENOMIC DNA]</scope>
    <source>
        <strain evidence="4 5">NCTC13652</strain>
    </source>
</reference>
<name>A0A448NZQ0_9ACTN</name>